<proteinExistence type="predicted"/>
<reference evidence="2" key="1">
    <citation type="submission" date="2022-01" db="EMBL/GenBank/DDBJ databases">
        <title>Corynebacterium sp. nov isolated from isolated from the feces of the greater white-fronted geese (Anser albifrons) at Poyang Lake, PR China.</title>
        <authorList>
            <person name="Liu Q."/>
        </authorList>
    </citation>
    <scope>NUCLEOTIDE SEQUENCE</scope>
    <source>
        <strain evidence="2">JCM 32435</strain>
    </source>
</reference>
<keyword evidence="1" id="KW-0472">Membrane</keyword>
<gene>
    <name evidence="2" type="ORF">L1O03_04120</name>
</gene>
<feature type="transmembrane region" description="Helical" evidence="1">
    <location>
        <begin position="205"/>
        <end position="223"/>
    </location>
</feature>
<dbReference type="AlphaFoldDB" id="A0A9X1U743"/>
<feature type="transmembrane region" description="Helical" evidence="1">
    <location>
        <begin position="117"/>
        <end position="141"/>
    </location>
</feature>
<name>A0A9X1U743_9CORY</name>
<organism evidence="2 3">
    <name type="scientific">Corynebacterium uropygiale</name>
    <dbReference type="NCBI Taxonomy" id="1775911"/>
    <lineage>
        <taxon>Bacteria</taxon>
        <taxon>Bacillati</taxon>
        <taxon>Actinomycetota</taxon>
        <taxon>Actinomycetes</taxon>
        <taxon>Mycobacteriales</taxon>
        <taxon>Corynebacteriaceae</taxon>
        <taxon>Corynebacterium</taxon>
    </lineage>
</organism>
<dbReference type="RefSeq" id="WP_236118173.1">
    <property type="nucleotide sequence ID" value="NZ_JAKGSI010000002.1"/>
</dbReference>
<evidence type="ECO:0000313" key="2">
    <source>
        <dbReference type="EMBL" id="MCF4006367.1"/>
    </source>
</evidence>
<dbReference type="EMBL" id="JAKGSI010000002">
    <property type="protein sequence ID" value="MCF4006367.1"/>
    <property type="molecule type" value="Genomic_DNA"/>
</dbReference>
<keyword evidence="3" id="KW-1185">Reference proteome</keyword>
<sequence>MSIRRWVAFALVLLPMSMSIGLSLALGPRLPSPMSTTVGFDGHLGGLALPSVFLLFACINLLALTAFFFGALLSQAPRTALAMYAAVALFFAVFSLGIVILNAVGVGSPPAPGEERLGIVVLFASILLAVLGALAVAILAGEGAEDTAPARSLSLDPGESAVWCDSVTLPAGLWIAISIVQIAYVCYLLVPPAAGAMGRAAAPDHWVGLGILLLAMNAMLVQLSRLTIMATHRGVRIALGPWRWPRWTLPAESIRSARPCVVTPLAWAGWGVRLGPRGLGLIMRRGPGIRISRDHRLPLVVSSTDATRGAAFINAVASDAG</sequence>
<comment type="caution">
    <text evidence="2">The sequence shown here is derived from an EMBL/GenBank/DDBJ whole genome shotgun (WGS) entry which is preliminary data.</text>
</comment>
<feature type="transmembrane region" description="Helical" evidence="1">
    <location>
        <begin position="162"/>
        <end position="185"/>
    </location>
</feature>
<feature type="transmembrane region" description="Helical" evidence="1">
    <location>
        <begin position="81"/>
        <end position="105"/>
    </location>
</feature>
<accession>A0A9X1U743</accession>
<protein>
    <submittedName>
        <fullName evidence="2">Uncharacterized protein</fullName>
    </submittedName>
</protein>
<evidence type="ECO:0000256" key="1">
    <source>
        <dbReference type="SAM" id="Phobius"/>
    </source>
</evidence>
<feature type="transmembrane region" description="Helical" evidence="1">
    <location>
        <begin position="49"/>
        <end position="69"/>
    </location>
</feature>
<keyword evidence="1" id="KW-0812">Transmembrane</keyword>
<keyword evidence="1" id="KW-1133">Transmembrane helix</keyword>
<dbReference type="Proteomes" id="UP001139336">
    <property type="component" value="Unassembled WGS sequence"/>
</dbReference>
<evidence type="ECO:0000313" key="3">
    <source>
        <dbReference type="Proteomes" id="UP001139336"/>
    </source>
</evidence>